<evidence type="ECO:0000256" key="2">
    <source>
        <dbReference type="ARBA" id="ARBA00022771"/>
    </source>
</evidence>
<keyword evidence="2 5" id="KW-0863">Zinc-finger</keyword>
<evidence type="ECO:0000256" key="4">
    <source>
        <dbReference type="ARBA" id="ARBA00023125"/>
    </source>
</evidence>
<protein>
    <submittedName>
        <fullName evidence="8">Putative thap domain protein</fullName>
    </submittedName>
</protein>
<dbReference type="GO" id="GO:0003677">
    <property type="term" value="F:DNA binding"/>
    <property type="evidence" value="ECO:0007669"/>
    <property type="project" value="UniProtKB-UniRule"/>
</dbReference>
<reference evidence="8" key="1">
    <citation type="submission" date="2019-09" db="EMBL/GenBank/DDBJ databases">
        <title>Organ-specific transcriptomic study of the physiology of the cattle tick, Rhipicephalus microplus.</title>
        <authorList>
            <person name="Tirloni L."/>
            <person name="Braz G."/>
            <person name="Gandara A.C.P."/>
            <person name="Sabadin G.A."/>
            <person name="da Silva R.M."/>
            <person name="Guizzo M.G."/>
            <person name="Machado J.A."/>
            <person name="Costa E.P."/>
            <person name="Gomes H.F."/>
            <person name="Moraes J."/>
            <person name="Mota M.B.S."/>
            <person name="Mesquita R.D."/>
            <person name="Alvarenga P.H."/>
            <person name="Alves F."/>
            <person name="Seixas A."/>
            <person name="da Fonseca R.N."/>
            <person name="Fogaca A."/>
            <person name="Logullo C."/>
            <person name="Tanaka A."/>
            <person name="Daffre S."/>
            <person name="Termignoni C."/>
            <person name="Vaz I.S.Jr."/>
            <person name="Oliveira P.L."/>
            <person name="Ribeiro J.M."/>
        </authorList>
    </citation>
    <scope>NUCLEOTIDE SEQUENCE</scope>
    <source>
        <strain evidence="8">Porto Alegre</strain>
    </source>
</reference>
<feature type="region of interest" description="Disordered" evidence="6">
    <location>
        <begin position="99"/>
        <end position="160"/>
    </location>
</feature>
<dbReference type="SUPFAM" id="SSF57716">
    <property type="entry name" value="Glucocorticoid receptor-like (DNA-binding domain)"/>
    <property type="match status" value="1"/>
</dbReference>
<evidence type="ECO:0000256" key="1">
    <source>
        <dbReference type="ARBA" id="ARBA00022723"/>
    </source>
</evidence>
<dbReference type="OrthoDB" id="6504146at2759"/>
<dbReference type="GO" id="GO:0008270">
    <property type="term" value="F:zinc ion binding"/>
    <property type="evidence" value="ECO:0007669"/>
    <property type="project" value="UniProtKB-KW"/>
</dbReference>
<dbReference type="PROSITE" id="PS50950">
    <property type="entry name" value="ZF_THAP"/>
    <property type="match status" value="1"/>
</dbReference>
<feature type="compositionally biased region" description="Basic residues" evidence="6">
    <location>
        <begin position="104"/>
        <end position="116"/>
    </location>
</feature>
<dbReference type="Pfam" id="PF05485">
    <property type="entry name" value="THAP"/>
    <property type="match status" value="1"/>
</dbReference>
<organism evidence="8">
    <name type="scientific">Rhipicephalus microplus</name>
    <name type="common">Cattle tick</name>
    <name type="synonym">Boophilus microplus</name>
    <dbReference type="NCBI Taxonomy" id="6941"/>
    <lineage>
        <taxon>Eukaryota</taxon>
        <taxon>Metazoa</taxon>
        <taxon>Ecdysozoa</taxon>
        <taxon>Arthropoda</taxon>
        <taxon>Chelicerata</taxon>
        <taxon>Arachnida</taxon>
        <taxon>Acari</taxon>
        <taxon>Parasitiformes</taxon>
        <taxon>Ixodida</taxon>
        <taxon>Ixodoidea</taxon>
        <taxon>Ixodidae</taxon>
        <taxon>Rhipicephalinae</taxon>
        <taxon>Rhipicephalus</taxon>
        <taxon>Boophilus</taxon>
    </lineage>
</organism>
<dbReference type="EMBL" id="GHWJ01002074">
    <property type="protein sequence ID" value="NOV34811.1"/>
    <property type="molecule type" value="Transcribed_RNA"/>
</dbReference>
<sequence>MPTCSAPGCRSGYGSQEKSAVPRHFFKPPNDPEVLKAWAAAIPRKNFKVTTKTYICDVHFEPRDLVTCYEHVICGSAVQIPRGRWAIRPGAVPRIFPNIPVHLSKPKTTPKRKPPKARQAESPEIRSTEGEDGLCCDDEEDGVPDESWASSDPDLYSEEGKRLQAFEGRTKFESGCGAQS</sequence>
<feature type="compositionally biased region" description="Acidic residues" evidence="6">
    <location>
        <begin position="130"/>
        <end position="144"/>
    </location>
</feature>
<dbReference type="InterPro" id="IPR006612">
    <property type="entry name" value="THAP_Znf"/>
</dbReference>
<keyword evidence="1" id="KW-0479">Metal-binding</keyword>
<accession>A0A6M2CMM7</accession>
<dbReference type="SMART" id="SM00980">
    <property type="entry name" value="THAP"/>
    <property type="match status" value="1"/>
</dbReference>
<proteinExistence type="predicted"/>
<dbReference type="SMART" id="SM00692">
    <property type="entry name" value="DM3"/>
    <property type="match status" value="1"/>
</dbReference>
<dbReference type="AlphaFoldDB" id="A0A6M2CMM7"/>
<name>A0A6M2CMM7_RHIMP</name>
<evidence type="ECO:0000313" key="8">
    <source>
        <dbReference type="EMBL" id="NOV34811.1"/>
    </source>
</evidence>
<evidence type="ECO:0000256" key="6">
    <source>
        <dbReference type="SAM" id="MobiDB-lite"/>
    </source>
</evidence>
<dbReference type="PANTHER" id="PTHR46927">
    <property type="entry name" value="AGAP005574-PA"/>
    <property type="match status" value="1"/>
</dbReference>
<keyword evidence="4 5" id="KW-0238">DNA-binding</keyword>
<dbReference type="PANTHER" id="PTHR46927:SF3">
    <property type="entry name" value="THAP-TYPE DOMAIN-CONTAINING PROTEIN"/>
    <property type="match status" value="1"/>
</dbReference>
<evidence type="ECO:0000256" key="5">
    <source>
        <dbReference type="PROSITE-ProRule" id="PRU00309"/>
    </source>
</evidence>
<feature type="domain" description="THAP-type" evidence="7">
    <location>
        <begin position="1"/>
        <end position="96"/>
    </location>
</feature>
<keyword evidence="3" id="KW-0862">Zinc</keyword>
<dbReference type="InterPro" id="IPR052224">
    <property type="entry name" value="THAP_domain_protein"/>
</dbReference>
<feature type="compositionally biased region" description="Basic and acidic residues" evidence="6">
    <location>
        <begin position="118"/>
        <end position="129"/>
    </location>
</feature>
<evidence type="ECO:0000256" key="3">
    <source>
        <dbReference type="ARBA" id="ARBA00022833"/>
    </source>
</evidence>
<evidence type="ECO:0000259" key="7">
    <source>
        <dbReference type="PROSITE" id="PS50950"/>
    </source>
</evidence>